<name>A0A6L7EPY6_9ACTN</name>
<keyword evidence="6 9" id="KW-0326">Glycosidase</keyword>
<keyword evidence="10" id="KW-1133">Transmembrane helix</keyword>
<sequence length="351" mass="36682">MSGHLHHPPVREPGPRHPHWLGRRLLTVAVVLAVVGTAAVATVRHFQAGPFVDPQSVNQLERHSQFNGDDPGLVAASKQAAADGDTKASQVLERIDGVATGLWLTPERYPTPADVRAYVVSVVADADPAGTVPVFVVYGIPDRDCTGQLSAGGLSADAYLPWVDAIADSVARADQAVVVLEPDALPSAIQCNVVDQRVQLMASAVDALRDAGVTTYVDAGHSDWVSPDQLAPLLERVGVGSVRGFTTNVSNYQPTSAETAYAEQLSGLLDGAHYLIDTGRNGAGAGAVTDWCNPSGQALGREPGYLDDGSALDAYVWIKPVGESDGTCNGGPAAGQLWVQRAVELAEAAGW</sequence>
<proteinExistence type="inferred from homology"/>
<dbReference type="EMBL" id="WUEK01000004">
    <property type="protein sequence ID" value="MXG89363.1"/>
    <property type="molecule type" value="Genomic_DNA"/>
</dbReference>
<dbReference type="GO" id="GO:0004553">
    <property type="term" value="F:hydrolase activity, hydrolyzing O-glycosyl compounds"/>
    <property type="evidence" value="ECO:0007669"/>
    <property type="project" value="InterPro"/>
</dbReference>
<dbReference type="InterPro" id="IPR016288">
    <property type="entry name" value="Beta_cellobiohydrolase"/>
</dbReference>
<feature type="transmembrane region" description="Helical" evidence="10">
    <location>
        <begin position="25"/>
        <end position="46"/>
    </location>
</feature>
<comment type="caution">
    <text evidence="11">The sequence shown here is derived from an EMBL/GenBank/DDBJ whole genome shotgun (WGS) entry which is preliminary data.</text>
</comment>
<evidence type="ECO:0000256" key="7">
    <source>
        <dbReference type="ARBA" id="ARBA00023326"/>
    </source>
</evidence>
<organism evidence="11 12">
    <name type="scientific">Nocardioides flavescens</name>
    <dbReference type="NCBI Taxonomy" id="2691959"/>
    <lineage>
        <taxon>Bacteria</taxon>
        <taxon>Bacillati</taxon>
        <taxon>Actinomycetota</taxon>
        <taxon>Actinomycetes</taxon>
        <taxon>Propionibacteriales</taxon>
        <taxon>Nocardioidaceae</taxon>
        <taxon>Nocardioides</taxon>
    </lineage>
</organism>
<dbReference type="AlphaFoldDB" id="A0A6L7EPY6"/>
<accession>A0A6L7EPY6</accession>
<keyword evidence="12" id="KW-1185">Reference proteome</keyword>
<keyword evidence="5 9" id="KW-0119">Carbohydrate metabolism</keyword>
<dbReference type="InterPro" id="IPR036434">
    <property type="entry name" value="Beta_cellobiohydrolase_sf"/>
</dbReference>
<reference evidence="11 12" key="1">
    <citation type="submission" date="2019-12" db="EMBL/GenBank/DDBJ databases">
        <authorList>
            <person name="Kun Z."/>
        </authorList>
    </citation>
    <scope>NUCLEOTIDE SEQUENCE [LARGE SCALE GENOMIC DNA]</scope>
    <source>
        <strain evidence="11 12">YIM 123512</strain>
    </source>
</reference>
<evidence type="ECO:0000256" key="8">
    <source>
        <dbReference type="PROSITE-ProRule" id="PRU10057"/>
    </source>
</evidence>
<evidence type="ECO:0000256" key="9">
    <source>
        <dbReference type="RuleBase" id="RU361186"/>
    </source>
</evidence>
<dbReference type="PROSITE" id="PS00656">
    <property type="entry name" value="GLYCOSYL_HYDROL_F6_2"/>
    <property type="match status" value="1"/>
</dbReference>
<feature type="active site" description="Proton donor" evidence="8">
    <location>
        <position position="183"/>
    </location>
</feature>
<keyword evidence="10" id="KW-0812">Transmembrane</keyword>
<evidence type="ECO:0000256" key="2">
    <source>
        <dbReference type="ARBA" id="ARBA00022801"/>
    </source>
</evidence>
<dbReference type="Proteomes" id="UP000473325">
    <property type="component" value="Unassembled WGS sequence"/>
</dbReference>
<dbReference type="PANTHER" id="PTHR34876:SF4">
    <property type="entry name" value="1,4-BETA-D-GLUCAN CELLOBIOHYDROLASE C-RELATED"/>
    <property type="match status" value="1"/>
</dbReference>
<dbReference type="GO" id="GO:0030245">
    <property type="term" value="P:cellulose catabolic process"/>
    <property type="evidence" value="ECO:0007669"/>
    <property type="project" value="UniProtKB-KW"/>
</dbReference>
<keyword evidence="7 9" id="KW-0624">Polysaccharide degradation</keyword>
<protein>
    <recommendedName>
        <fullName evidence="9">Glucanase</fullName>
        <ecNumber evidence="9">3.2.1.-</ecNumber>
    </recommendedName>
</protein>
<evidence type="ECO:0000256" key="6">
    <source>
        <dbReference type="ARBA" id="ARBA00023295"/>
    </source>
</evidence>
<dbReference type="Pfam" id="PF01341">
    <property type="entry name" value="Glyco_hydro_6"/>
    <property type="match status" value="1"/>
</dbReference>
<evidence type="ECO:0000313" key="12">
    <source>
        <dbReference type="Proteomes" id="UP000473325"/>
    </source>
</evidence>
<keyword evidence="10" id="KW-0472">Membrane</keyword>
<gene>
    <name evidence="11" type="ORF">GRQ65_07350</name>
</gene>
<dbReference type="Gene3D" id="3.20.20.40">
    <property type="entry name" value="1, 4-beta cellobiohydrolase"/>
    <property type="match status" value="1"/>
</dbReference>
<keyword evidence="4" id="KW-1015">Disulfide bond</keyword>
<evidence type="ECO:0000313" key="11">
    <source>
        <dbReference type="EMBL" id="MXG89363.1"/>
    </source>
</evidence>
<dbReference type="EC" id="3.2.1.-" evidence="9"/>
<keyword evidence="1" id="KW-0732">Signal</keyword>
<dbReference type="InterPro" id="IPR001524">
    <property type="entry name" value="Glyco_hydro_6_CS"/>
</dbReference>
<keyword evidence="3 9" id="KW-0136">Cellulose degradation</keyword>
<dbReference type="RefSeq" id="WP_160876754.1">
    <property type="nucleotide sequence ID" value="NZ_WUEK01000004.1"/>
</dbReference>
<evidence type="ECO:0000256" key="5">
    <source>
        <dbReference type="ARBA" id="ARBA00023277"/>
    </source>
</evidence>
<dbReference type="PANTHER" id="PTHR34876">
    <property type="match status" value="1"/>
</dbReference>
<dbReference type="SUPFAM" id="SSF51989">
    <property type="entry name" value="Glycosyl hydrolases family 6, cellulases"/>
    <property type="match status" value="1"/>
</dbReference>
<dbReference type="PRINTS" id="PR00733">
    <property type="entry name" value="GLHYDRLASE6"/>
</dbReference>
<evidence type="ECO:0000256" key="10">
    <source>
        <dbReference type="SAM" id="Phobius"/>
    </source>
</evidence>
<evidence type="ECO:0000256" key="4">
    <source>
        <dbReference type="ARBA" id="ARBA00023157"/>
    </source>
</evidence>
<evidence type="ECO:0000256" key="1">
    <source>
        <dbReference type="ARBA" id="ARBA00022729"/>
    </source>
</evidence>
<keyword evidence="2 9" id="KW-0378">Hydrolase</keyword>
<evidence type="ECO:0000256" key="3">
    <source>
        <dbReference type="ARBA" id="ARBA00023001"/>
    </source>
</evidence>
<comment type="similarity">
    <text evidence="9">Belongs to the glycosyl hydrolase family 6.</text>
</comment>